<dbReference type="GO" id="GO:0000139">
    <property type="term" value="C:Golgi membrane"/>
    <property type="evidence" value="ECO:0007669"/>
    <property type="project" value="UniProtKB-SubCell"/>
</dbReference>
<evidence type="ECO:0000256" key="9">
    <source>
        <dbReference type="SAM" id="MobiDB-lite"/>
    </source>
</evidence>
<keyword evidence="7" id="KW-0472">Membrane</keyword>
<keyword evidence="4" id="KW-0813">Transport</keyword>
<dbReference type="PANTHER" id="PTHR21443">
    <property type="entry name" value="CONSERVED OLIGOMERIC GOLGI COMPLEX COMPONENT 7"/>
    <property type="match status" value="1"/>
</dbReference>
<dbReference type="Proteomes" id="UP000222542">
    <property type="component" value="Unassembled WGS sequence"/>
</dbReference>
<dbReference type="InterPro" id="IPR019335">
    <property type="entry name" value="COG7"/>
</dbReference>
<evidence type="ECO:0000256" key="5">
    <source>
        <dbReference type="ARBA" id="ARBA00022927"/>
    </source>
</evidence>
<gene>
    <name evidence="10" type="ORF">T459_13946</name>
</gene>
<protein>
    <recommendedName>
        <fullName evidence="3">Conserved oligomeric Golgi complex subunit 7</fullName>
    </recommendedName>
    <alternativeName>
        <fullName evidence="8">Component of oligomeric Golgi complex 7</fullName>
    </alternativeName>
</protein>
<evidence type="ECO:0000313" key="10">
    <source>
        <dbReference type="EMBL" id="PHT80931.1"/>
    </source>
</evidence>
<proteinExistence type="inferred from homology"/>
<evidence type="ECO:0000256" key="6">
    <source>
        <dbReference type="ARBA" id="ARBA00023034"/>
    </source>
</evidence>
<dbReference type="PANTHER" id="PTHR21443:SF0">
    <property type="entry name" value="CONSERVED OLIGOMERIC GOLGI COMPLEX SUBUNIT 7"/>
    <property type="match status" value="1"/>
</dbReference>
<feature type="region of interest" description="Disordered" evidence="9">
    <location>
        <begin position="67"/>
        <end position="101"/>
    </location>
</feature>
<reference evidence="10 11" key="1">
    <citation type="journal article" date="2014" name="Nat. Genet.">
        <title>Genome sequence of the hot pepper provides insights into the evolution of pungency in Capsicum species.</title>
        <authorList>
            <person name="Kim S."/>
            <person name="Park M."/>
            <person name="Yeom S.I."/>
            <person name="Kim Y.M."/>
            <person name="Lee J.M."/>
            <person name="Lee H.A."/>
            <person name="Seo E."/>
            <person name="Choi J."/>
            <person name="Cheong K."/>
            <person name="Kim K.T."/>
            <person name="Jung K."/>
            <person name="Lee G.W."/>
            <person name="Oh S.K."/>
            <person name="Bae C."/>
            <person name="Kim S.B."/>
            <person name="Lee H.Y."/>
            <person name="Kim S.Y."/>
            <person name="Kim M.S."/>
            <person name="Kang B.C."/>
            <person name="Jo Y.D."/>
            <person name="Yang H.B."/>
            <person name="Jeong H.J."/>
            <person name="Kang W.H."/>
            <person name="Kwon J.K."/>
            <person name="Shin C."/>
            <person name="Lim J.Y."/>
            <person name="Park J.H."/>
            <person name="Huh J.H."/>
            <person name="Kim J.S."/>
            <person name="Kim B.D."/>
            <person name="Cohen O."/>
            <person name="Paran I."/>
            <person name="Suh M.C."/>
            <person name="Lee S.B."/>
            <person name="Kim Y.K."/>
            <person name="Shin Y."/>
            <person name="Noh S.J."/>
            <person name="Park J."/>
            <person name="Seo Y.S."/>
            <person name="Kwon S.Y."/>
            <person name="Kim H.A."/>
            <person name="Park J.M."/>
            <person name="Kim H.J."/>
            <person name="Choi S.B."/>
            <person name="Bosland P.W."/>
            <person name="Reeves G."/>
            <person name="Jo S.H."/>
            <person name="Lee B.W."/>
            <person name="Cho H.T."/>
            <person name="Choi H.S."/>
            <person name="Lee M.S."/>
            <person name="Yu Y."/>
            <person name="Do Choi Y."/>
            <person name="Park B.S."/>
            <person name="van Deynze A."/>
            <person name="Ashrafi H."/>
            <person name="Hill T."/>
            <person name="Kim W.T."/>
            <person name="Pai H.S."/>
            <person name="Ahn H.K."/>
            <person name="Yeam I."/>
            <person name="Giovannoni J.J."/>
            <person name="Rose J.K."/>
            <person name="Sorensen I."/>
            <person name="Lee S.J."/>
            <person name="Kim R.W."/>
            <person name="Choi I.Y."/>
            <person name="Choi B.S."/>
            <person name="Lim J.S."/>
            <person name="Lee Y.H."/>
            <person name="Choi D."/>
        </authorList>
    </citation>
    <scope>NUCLEOTIDE SEQUENCE [LARGE SCALE GENOMIC DNA]</scope>
    <source>
        <strain evidence="11">cv. CM334</strain>
    </source>
</reference>
<evidence type="ECO:0000256" key="8">
    <source>
        <dbReference type="ARBA" id="ARBA00031345"/>
    </source>
</evidence>
<keyword evidence="11" id="KW-1185">Reference proteome</keyword>
<comment type="caution">
    <text evidence="10">The sequence shown here is derived from an EMBL/GenBank/DDBJ whole genome shotgun (WGS) entry which is preliminary data.</text>
</comment>
<reference evidence="10 11" key="2">
    <citation type="journal article" date="2017" name="Genome Biol.">
        <title>New reference genome sequences of hot pepper reveal the massive evolution of plant disease-resistance genes by retroduplication.</title>
        <authorList>
            <person name="Kim S."/>
            <person name="Park J."/>
            <person name="Yeom S.I."/>
            <person name="Kim Y.M."/>
            <person name="Seo E."/>
            <person name="Kim K.T."/>
            <person name="Kim M.S."/>
            <person name="Lee J.M."/>
            <person name="Cheong K."/>
            <person name="Shin H.S."/>
            <person name="Kim S.B."/>
            <person name="Han K."/>
            <person name="Lee J."/>
            <person name="Park M."/>
            <person name="Lee H.A."/>
            <person name="Lee H.Y."/>
            <person name="Lee Y."/>
            <person name="Oh S."/>
            <person name="Lee J.H."/>
            <person name="Choi E."/>
            <person name="Choi E."/>
            <person name="Lee S.E."/>
            <person name="Jeon J."/>
            <person name="Kim H."/>
            <person name="Choi G."/>
            <person name="Song H."/>
            <person name="Lee J."/>
            <person name="Lee S.C."/>
            <person name="Kwon J.K."/>
            <person name="Lee H.Y."/>
            <person name="Koo N."/>
            <person name="Hong Y."/>
            <person name="Kim R.W."/>
            <person name="Kang W.H."/>
            <person name="Huh J.H."/>
            <person name="Kang B.C."/>
            <person name="Yang T.J."/>
            <person name="Lee Y.H."/>
            <person name="Bennetzen J.L."/>
            <person name="Choi D."/>
        </authorList>
    </citation>
    <scope>NUCLEOTIDE SEQUENCE [LARGE SCALE GENOMIC DNA]</scope>
    <source>
        <strain evidence="11">cv. CM334</strain>
    </source>
</reference>
<keyword evidence="6" id="KW-0333">Golgi apparatus</keyword>
<accession>A0A2G2ZGA0</accession>
<feature type="compositionally biased region" description="Basic and acidic residues" evidence="9">
    <location>
        <begin position="90"/>
        <end position="101"/>
    </location>
</feature>
<evidence type="ECO:0000256" key="7">
    <source>
        <dbReference type="ARBA" id="ARBA00023136"/>
    </source>
</evidence>
<organism evidence="10 11">
    <name type="scientific">Capsicum annuum</name>
    <name type="common">Capsicum pepper</name>
    <dbReference type="NCBI Taxonomy" id="4072"/>
    <lineage>
        <taxon>Eukaryota</taxon>
        <taxon>Viridiplantae</taxon>
        <taxon>Streptophyta</taxon>
        <taxon>Embryophyta</taxon>
        <taxon>Tracheophyta</taxon>
        <taxon>Spermatophyta</taxon>
        <taxon>Magnoliopsida</taxon>
        <taxon>eudicotyledons</taxon>
        <taxon>Gunneridae</taxon>
        <taxon>Pentapetalae</taxon>
        <taxon>asterids</taxon>
        <taxon>lamiids</taxon>
        <taxon>Solanales</taxon>
        <taxon>Solanaceae</taxon>
        <taxon>Solanoideae</taxon>
        <taxon>Capsiceae</taxon>
        <taxon>Capsicum</taxon>
    </lineage>
</organism>
<comment type="subcellular location">
    <subcellularLocation>
        <location evidence="1">Golgi apparatus membrane</location>
        <topology evidence="1">Peripheral membrane protein</topology>
    </subcellularLocation>
</comment>
<evidence type="ECO:0000256" key="3">
    <source>
        <dbReference type="ARBA" id="ARBA00020984"/>
    </source>
</evidence>
<dbReference type="GO" id="GO:0006886">
    <property type="term" value="P:intracellular protein transport"/>
    <property type="evidence" value="ECO:0007669"/>
    <property type="project" value="InterPro"/>
</dbReference>
<comment type="similarity">
    <text evidence="2">Belongs to the COG7 family.</text>
</comment>
<evidence type="ECO:0000313" key="11">
    <source>
        <dbReference type="Proteomes" id="UP000222542"/>
    </source>
</evidence>
<name>A0A2G2ZGA0_CAPAN</name>
<dbReference type="EMBL" id="AYRZ02000005">
    <property type="protein sequence ID" value="PHT80931.1"/>
    <property type="molecule type" value="Genomic_DNA"/>
</dbReference>
<dbReference type="GO" id="GO:0017119">
    <property type="term" value="C:Golgi transport complex"/>
    <property type="evidence" value="ECO:0007669"/>
    <property type="project" value="InterPro"/>
</dbReference>
<evidence type="ECO:0000256" key="4">
    <source>
        <dbReference type="ARBA" id="ARBA00022448"/>
    </source>
</evidence>
<sequence>MFGTQAIYSDSDNESNYEGLENSEYKDDILFDQNIDPSVETFSINIRGNARINDDSEKFISKELQKKMQNEDDNSDCVVSSDMESLNSDSDAKHNPKTDEANPKLELGQIFQNKKEFKKVDTTHEIKKERMVEWIKDDSVRERGALLDSTINAVTSFRSHSFHKLSISTFFTRETLKRLETIAMMKRAVLSGEIEGHDLREAAVTSEGFQGVDLSETVRRMEESIPQVILLLEAAVKRCINFTSSSESLKFPSISTLARLNTRLSLIVSRSSIDQNKPDVVKGDRIGQLSMAREVALEVSALKLVDIPEKARKLLNLLEESKDSTFQDFK</sequence>
<dbReference type="STRING" id="4072.A0A2G2ZGA0"/>
<dbReference type="AlphaFoldDB" id="A0A2G2ZGA0"/>
<evidence type="ECO:0000256" key="2">
    <source>
        <dbReference type="ARBA" id="ARBA00005831"/>
    </source>
</evidence>
<dbReference type="Gramene" id="PHT80931">
    <property type="protein sequence ID" value="PHT80931"/>
    <property type="gene ID" value="T459_13946"/>
</dbReference>
<dbReference type="Pfam" id="PF10191">
    <property type="entry name" value="COG7"/>
    <property type="match status" value="1"/>
</dbReference>
<keyword evidence="5" id="KW-0653">Protein transport</keyword>
<evidence type="ECO:0000256" key="1">
    <source>
        <dbReference type="ARBA" id="ARBA00004395"/>
    </source>
</evidence>